<accession>A0A7X1E478</accession>
<evidence type="ECO:0000313" key="1">
    <source>
        <dbReference type="EMBL" id="MBC2601759.1"/>
    </source>
</evidence>
<dbReference type="AlphaFoldDB" id="A0A7X1E478"/>
<organism evidence="1 2">
    <name type="scientific">Puniceicoccus vermicola</name>
    <dbReference type="NCBI Taxonomy" id="388746"/>
    <lineage>
        <taxon>Bacteria</taxon>
        <taxon>Pseudomonadati</taxon>
        <taxon>Verrucomicrobiota</taxon>
        <taxon>Opitutia</taxon>
        <taxon>Puniceicoccales</taxon>
        <taxon>Puniceicoccaceae</taxon>
        <taxon>Puniceicoccus</taxon>
    </lineage>
</organism>
<reference evidence="1 2" key="1">
    <citation type="submission" date="2020-07" db="EMBL/GenBank/DDBJ databases">
        <authorList>
            <person name="Feng X."/>
        </authorList>
    </citation>
    <scope>NUCLEOTIDE SEQUENCE [LARGE SCALE GENOMIC DNA]</scope>
    <source>
        <strain evidence="1 2">JCM14086</strain>
    </source>
</reference>
<dbReference type="Proteomes" id="UP000525652">
    <property type="component" value="Unassembled WGS sequence"/>
</dbReference>
<dbReference type="EMBL" id="JACHVA010000075">
    <property type="protein sequence ID" value="MBC2601759.1"/>
    <property type="molecule type" value="Genomic_DNA"/>
</dbReference>
<keyword evidence="2" id="KW-1185">Reference proteome</keyword>
<dbReference type="RefSeq" id="WP_185692468.1">
    <property type="nucleotide sequence ID" value="NZ_JACHVA010000075.1"/>
</dbReference>
<evidence type="ECO:0000313" key="2">
    <source>
        <dbReference type="Proteomes" id="UP000525652"/>
    </source>
</evidence>
<protein>
    <submittedName>
        <fullName evidence="1">Uncharacterized protein</fullName>
    </submittedName>
</protein>
<sequence>MKREQRLRQLFRGKILKTPARWSDEDEPVYPGAEPLRRAWKDKILRVTFRGRPHRNSMEVAHWFQIPFSEFPEFLGTKPICDIAQWMVSAAGPAAKVAPDLLRKIEIEVTDQEEYR</sequence>
<gene>
    <name evidence="1" type="ORF">H5P30_08215</name>
</gene>
<comment type="caution">
    <text evidence="1">The sequence shown here is derived from an EMBL/GenBank/DDBJ whole genome shotgun (WGS) entry which is preliminary data.</text>
</comment>
<name>A0A7X1E478_9BACT</name>
<proteinExistence type="predicted"/>